<evidence type="ECO:0000313" key="3">
    <source>
        <dbReference type="Proteomes" id="UP000182114"/>
    </source>
</evidence>
<dbReference type="EMBL" id="FNBD01000026">
    <property type="protein sequence ID" value="SDF55454.1"/>
    <property type="molecule type" value="Genomic_DNA"/>
</dbReference>
<accession>A0A1G7M1E5</accession>
<dbReference type="Proteomes" id="UP000182114">
    <property type="component" value="Unassembled WGS sequence"/>
</dbReference>
<proteinExistence type="predicted"/>
<dbReference type="Gene3D" id="3.10.100.10">
    <property type="entry name" value="Mannose-Binding Protein A, subunit A"/>
    <property type="match status" value="1"/>
</dbReference>
<dbReference type="RefSeq" id="WP_074539584.1">
    <property type="nucleotide sequence ID" value="NZ_FNBD01000026.1"/>
</dbReference>
<evidence type="ECO:0000313" key="2">
    <source>
        <dbReference type="EMBL" id="SDF55454.1"/>
    </source>
</evidence>
<name>A0A1G7M1E5_9FLAO</name>
<sequence length="1282" mass="136463">MDLLKKIVFTLFFILAGFSTYGQETITIEVNWPNWSSQNRVILRNPAANQIGSVCNPSNCYVNNVGDSSYDNIASPTSFSGLTAGTGYSLVLEDSFGDGWNGSGAYVRVFQNGSLITESTLSSGSSNTVSFNIVTANAPPVISATGNEEYCTATNIPVVQSISITDSDDTTAEAVAVQISSGYINGEDVLTLTGTHSSITTTWSAVEGKLTLAGPATLTEFENAVAAIRYSSSSTNPTGSRNFSITVGDPNYLPSMDHYYEFVSSIGITWTAARDAAALRTYYGLQGYLATLTSQEEADFSGSQAQGTGWIGASDAAVEGDWRWVTGPEAGTSFWIGTSSGNTVGPTFFAYWNGGEPNQSGNEDYAHITDPSVVRGSGGPGSWNDLSNTGSGSGAYQPKGYIVEYGGSAGDPTINISASTSIQLDSEAPTWITVSGSLDETYQCASEIATVPSCTDLRTTYFNQAQYSWGFGLQNSTGTIVPEWEIRINNANYQLNPTQLSNQSAFTYTEVDNGNGTYNLILTGTSAIQAYSSIPGGNIEWSGVNFGFTPTSNGISIYCGSAAPTMPEATDNCAIASIDEVSNVTVNNGCANNYTQTISYQATDTNGNLSSLFVKTITVNDNTLPTASNPNDVTVYCRSDFPVPDSTVVDDESDNCTSNPVVTFISDSSDGLSNPETITRTYSVTDDCSNAINVTQQIKVYAVTINTAPTHQYAIIGDDAVFSVAATGGASGNLAYQWQQSIDNGATFANISGATNSSYTVSNVSMADHKKQFRVSVYDSAHICTDEYSNEVILFVDEDTDADGILDILDFDDDNDGILDTDEGCGNLIMNPSFEQQDFTDPATFPNGFTDGSGTFIGATYNTNALAGWNYTTNLDGWVGGGSPSWTPDVYARAYHGNQYIDVTGNNDVTSGVNNTLSQIITTEIGKTYLFSFFWGEDIGHETGTQVTLDVDVIDSGNTHIIDETLNYTAEGLVEGIRGPQKWFYYEHGFVATTTETTIQFYATPDRTSNGAALDLVSVTSSTECLDSDNDGVPNVFDLDSDNDGIYDALEAGHNQAHTNGVVDGAVGTDGIPNSVQNDPDRGIVNYVIADSDSDTTNDFLDSDSDNDGCNDADEAFADPDADLDNNGMYGSGSPAVNSDGTVIAASYQEPADADNNSTYDFLEIGQSSTITSEPTNQTVFVNTSATFTVIANNANSYQWYESSDGGVLFLPLADTTKYSGSQTSTLTINTPTIADNGKLYRVIVTNNFACAIDRTSQQALLNIKAKTIITNRRITYRVKAN</sequence>
<feature type="domain" description="C-type lectin" evidence="1">
    <location>
        <begin position="255"/>
        <end position="385"/>
    </location>
</feature>
<dbReference type="InterPro" id="IPR001304">
    <property type="entry name" value="C-type_lectin-like"/>
</dbReference>
<keyword evidence="3" id="KW-1185">Reference proteome</keyword>
<dbReference type="InterPro" id="IPR003599">
    <property type="entry name" value="Ig_sub"/>
</dbReference>
<dbReference type="PROSITE" id="PS50041">
    <property type="entry name" value="C_TYPE_LECTIN_2"/>
    <property type="match status" value="1"/>
</dbReference>
<dbReference type="Gene3D" id="2.60.40.10">
    <property type="entry name" value="Immunoglobulins"/>
    <property type="match status" value="1"/>
</dbReference>
<evidence type="ECO:0000259" key="1">
    <source>
        <dbReference type="PROSITE" id="PS50041"/>
    </source>
</evidence>
<gene>
    <name evidence="2" type="ORF">SAMN04487992_1266</name>
</gene>
<dbReference type="SUPFAM" id="SSF56436">
    <property type="entry name" value="C-type lectin-like"/>
    <property type="match status" value="1"/>
</dbReference>
<dbReference type="InterPro" id="IPR013783">
    <property type="entry name" value="Ig-like_fold"/>
</dbReference>
<protein>
    <recommendedName>
        <fullName evidence="1">C-type lectin domain-containing protein</fullName>
    </recommendedName>
</protein>
<dbReference type="InterPro" id="IPR016187">
    <property type="entry name" value="CTDL_fold"/>
</dbReference>
<dbReference type="SMART" id="SM00409">
    <property type="entry name" value="IG"/>
    <property type="match status" value="2"/>
</dbReference>
<dbReference type="InterPro" id="IPR036179">
    <property type="entry name" value="Ig-like_dom_sf"/>
</dbReference>
<dbReference type="CDD" id="cd03603">
    <property type="entry name" value="CLECT_VCBS"/>
    <property type="match status" value="1"/>
</dbReference>
<reference evidence="3" key="1">
    <citation type="submission" date="2016-10" db="EMBL/GenBank/DDBJ databases">
        <authorList>
            <person name="Varghese N."/>
            <person name="Submissions S."/>
        </authorList>
    </citation>
    <scope>NUCLEOTIDE SEQUENCE [LARGE SCALE GENOMIC DNA]</scope>
    <source>
        <strain evidence="3">DSM 24729</strain>
    </source>
</reference>
<dbReference type="Gene3D" id="2.60.40.2700">
    <property type="match status" value="1"/>
</dbReference>
<organism evidence="2 3">
    <name type="scientific">Cellulophaga baltica</name>
    <dbReference type="NCBI Taxonomy" id="76594"/>
    <lineage>
        <taxon>Bacteria</taxon>
        <taxon>Pseudomonadati</taxon>
        <taxon>Bacteroidota</taxon>
        <taxon>Flavobacteriia</taxon>
        <taxon>Flavobacteriales</taxon>
        <taxon>Flavobacteriaceae</taxon>
        <taxon>Cellulophaga</taxon>
    </lineage>
</organism>
<dbReference type="InterPro" id="IPR034007">
    <property type="entry name" value="CTLD_bac"/>
</dbReference>
<dbReference type="InterPro" id="IPR016186">
    <property type="entry name" value="C-type_lectin-like/link_sf"/>
</dbReference>
<dbReference type="Gene3D" id="2.60.120.260">
    <property type="entry name" value="Galactose-binding domain-like"/>
    <property type="match status" value="1"/>
</dbReference>
<dbReference type="SUPFAM" id="SSF48726">
    <property type="entry name" value="Immunoglobulin"/>
    <property type="match status" value="1"/>
</dbReference>